<evidence type="ECO:0000313" key="9">
    <source>
        <dbReference type="Proteomes" id="UP000646548"/>
    </source>
</evidence>
<dbReference type="OrthoDB" id="6373236at2759"/>
<evidence type="ECO:0000256" key="5">
    <source>
        <dbReference type="ARBA" id="ARBA00023306"/>
    </source>
</evidence>
<accession>A0A834BX83</accession>
<dbReference type="Pfam" id="PF02234">
    <property type="entry name" value="CDI"/>
    <property type="match status" value="1"/>
</dbReference>
<reference evidence="8" key="1">
    <citation type="journal article" name="BMC Genomics">
        <title>Long-read sequencing and de novo genome assembly of marine medaka (Oryzias melastigma).</title>
        <authorList>
            <person name="Liang P."/>
            <person name="Saqib H.S.A."/>
            <person name="Ni X."/>
            <person name="Shen Y."/>
        </authorList>
    </citation>
    <scope>NUCLEOTIDE SEQUENCE</scope>
    <source>
        <strain evidence="8">Bigg-433</strain>
    </source>
</reference>
<dbReference type="GO" id="GO:0045930">
    <property type="term" value="P:negative regulation of mitotic cell cycle"/>
    <property type="evidence" value="ECO:0007669"/>
    <property type="project" value="TreeGrafter"/>
</dbReference>
<organism evidence="8 9">
    <name type="scientific">Oryzias melastigma</name>
    <name type="common">Marine medaka</name>
    <dbReference type="NCBI Taxonomy" id="30732"/>
    <lineage>
        <taxon>Eukaryota</taxon>
        <taxon>Metazoa</taxon>
        <taxon>Chordata</taxon>
        <taxon>Craniata</taxon>
        <taxon>Vertebrata</taxon>
        <taxon>Euteleostomi</taxon>
        <taxon>Actinopterygii</taxon>
        <taxon>Neopterygii</taxon>
        <taxon>Teleostei</taxon>
        <taxon>Neoteleostei</taxon>
        <taxon>Acanthomorphata</taxon>
        <taxon>Ovalentaria</taxon>
        <taxon>Atherinomorphae</taxon>
        <taxon>Beloniformes</taxon>
        <taxon>Adrianichthyidae</taxon>
        <taxon>Oryziinae</taxon>
        <taxon>Oryzias</taxon>
    </lineage>
</organism>
<dbReference type="GO" id="GO:0005634">
    <property type="term" value="C:nucleus"/>
    <property type="evidence" value="ECO:0007669"/>
    <property type="project" value="UniProtKB-SubCell"/>
</dbReference>
<comment type="subcellular location">
    <subcellularLocation>
        <location evidence="1">Nucleus</location>
    </subcellularLocation>
</comment>
<evidence type="ECO:0000256" key="1">
    <source>
        <dbReference type="ARBA" id="ARBA00004123"/>
    </source>
</evidence>
<gene>
    <name evidence="8" type="ORF">FQA47_017257</name>
</gene>
<name>A0A834BX83_ORYME</name>
<dbReference type="Gene3D" id="4.10.365.10">
    <property type="entry name" value="p27"/>
    <property type="match status" value="1"/>
</dbReference>
<evidence type="ECO:0000256" key="6">
    <source>
        <dbReference type="SAM" id="MobiDB-lite"/>
    </source>
</evidence>
<dbReference type="PANTHER" id="PTHR10265:SF44">
    <property type="entry name" value="CYCLIN-DEPENDENT KINASE INHIBITOR 1C"/>
    <property type="match status" value="1"/>
</dbReference>
<evidence type="ECO:0000256" key="2">
    <source>
        <dbReference type="ARBA" id="ARBA00006726"/>
    </source>
</evidence>
<comment type="caution">
    <text evidence="8">The sequence shown here is derived from an EMBL/GenBank/DDBJ whole genome shotgun (WGS) entry which is preliminary data.</text>
</comment>
<dbReference type="InterPro" id="IPR044898">
    <property type="entry name" value="CDI_dom_sf"/>
</dbReference>
<evidence type="ECO:0000313" key="8">
    <source>
        <dbReference type="EMBL" id="KAF6719044.1"/>
    </source>
</evidence>
<feature type="region of interest" description="Disordered" evidence="6">
    <location>
        <begin position="77"/>
        <end position="158"/>
    </location>
</feature>
<dbReference type="AlphaFoldDB" id="A0A834BX83"/>
<feature type="compositionally biased region" description="Polar residues" evidence="6">
    <location>
        <begin position="142"/>
        <end position="158"/>
    </location>
</feature>
<keyword evidence="5" id="KW-0131">Cell cycle</keyword>
<evidence type="ECO:0000256" key="4">
    <source>
        <dbReference type="ARBA" id="ARBA00023242"/>
    </source>
</evidence>
<dbReference type="InterPro" id="IPR003175">
    <property type="entry name" value="CDI_dom"/>
</dbReference>
<dbReference type="GO" id="GO:0004861">
    <property type="term" value="F:cyclin-dependent protein serine/threonine kinase inhibitor activity"/>
    <property type="evidence" value="ECO:0007669"/>
    <property type="project" value="InterPro"/>
</dbReference>
<evidence type="ECO:0000259" key="7">
    <source>
        <dbReference type="Pfam" id="PF02234"/>
    </source>
</evidence>
<comment type="similarity">
    <text evidence="2">Belongs to the CDI family.</text>
</comment>
<feature type="domain" description="Cyclin-dependent kinase inhibitor" evidence="7">
    <location>
        <begin position="10"/>
        <end position="57"/>
    </location>
</feature>
<proteinExistence type="inferred from homology"/>
<dbReference type="EMBL" id="WKFB01000649">
    <property type="protein sequence ID" value="KAF6719044.1"/>
    <property type="molecule type" value="Genomic_DNA"/>
</dbReference>
<evidence type="ECO:0000256" key="3">
    <source>
        <dbReference type="ARBA" id="ARBA00023013"/>
    </source>
</evidence>
<dbReference type="Proteomes" id="UP000646548">
    <property type="component" value="Unassembled WGS sequence"/>
</dbReference>
<feature type="compositionally biased region" description="Polar residues" evidence="6">
    <location>
        <begin position="86"/>
        <end position="95"/>
    </location>
</feature>
<dbReference type="PANTHER" id="PTHR10265">
    <property type="entry name" value="CYCLIN-DEPENDENT KINASE INHIBITOR 1"/>
    <property type="match status" value="1"/>
</dbReference>
<keyword evidence="4" id="KW-0539">Nucleus</keyword>
<sequence>MERVKSARRSLFGPVDHQQLRRDLQQELREMAERDSRRWNFDFQAGTPLPGGLQWEEIPAQRAPALYRDSLTFLSGEGKSEDTDQENCSNISNKCAQEKTPLRRKRRTRRPLSKPGAKRRANARITDFFPKRKKTEGKSILTPFQPSSRETLQCRTLG</sequence>
<protein>
    <submittedName>
        <fullName evidence="8">Cyclin-dependent kinase inhibitor 1C</fullName>
    </submittedName>
</protein>
<feature type="compositionally biased region" description="Basic residues" evidence="6">
    <location>
        <begin position="102"/>
        <end position="122"/>
    </location>
</feature>
<keyword evidence="3" id="KW-0649">Protein kinase inhibitor</keyword>